<keyword evidence="1" id="KW-0472">Membrane</keyword>
<keyword evidence="3" id="KW-1185">Reference proteome</keyword>
<keyword evidence="1" id="KW-0812">Transmembrane</keyword>
<dbReference type="PANTHER" id="PTHR35337">
    <property type="entry name" value="SLR1478 PROTEIN"/>
    <property type="match status" value="1"/>
</dbReference>
<gene>
    <name evidence="2" type="ORF">SAMN05216199_3486</name>
</gene>
<feature type="transmembrane region" description="Helical" evidence="1">
    <location>
        <begin position="101"/>
        <end position="121"/>
    </location>
</feature>
<reference evidence="3" key="1">
    <citation type="submission" date="2016-10" db="EMBL/GenBank/DDBJ databases">
        <authorList>
            <person name="Varghese N."/>
            <person name="Submissions S."/>
        </authorList>
    </citation>
    <scope>NUCLEOTIDE SEQUENCE [LARGE SCALE GENOMIC DNA]</scope>
    <source>
        <strain evidence="3">CGMCC 1.6963</strain>
    </source>
</reference>
<dbReference type="RefSeq" id="WP_091761111.1">
    <property type="nucleotide sequence ID" value="NZ_FOHB01000007.1"/>
</dbReference>
<dbReference type="Proteomes" id="UP000199019">
    <property type="component" value="Unassembled WGS sequence"/>
</dbReference>
<dbReference type="Pfam" id="PF01944">
    <property type="entry name" value="SpoIIM"/>
    <property type="match status" value="1"/>
</dbReference>
<sequence length="331" mass="36272">MDLDAYVAAHQGDWERLEELTKQRRLSGAEADEILDRYQRVATHLSLVRSTAPDPSLVAYLSMLLAKARSKSAGTRTMSWSDVGRFFGQTFPAALYRMRRWWITVLVLDVVLVVLMGWWLLSHPSVESSLASPAQIRQLVGNDFERYYSEYAATSFALRVWTNNFWLSALCIASGVFGLPVVYLLVTNMANLAVVGSIMIRHDRGGLFFGLIAPHGLLELTCVFVAAGVGLRLFWAWVEPGARTRAQALGAEGRAALATSLGLVVLLLISGLIEAFVTPSPLPTWARVGIGVLAEAAFFTYVFTAGRWAHRRGETGDLAEADRGAELPVAG</sequence>
<feature type="transmembrane region" description="Helical" evidence="1">
    <location>
        <begin position="255"/>
        <end position="277"/>
    </location>
</feature>
<organism evidence="2 3">
    <name type="scientific">Pedococcus cremeus</name>
    <dbReference type="NCBI Taxonomy" id="587636"/>
    <lineage>
        <taxon>Bacteria</taxon>
        <taxon>Bacillati</taxon>
        <taxon>Actinomycetota</taxon>
        <taxon>Actinomycetes</taxon>
        <taxon>Micrococcales</taxon>
        <taxon>Intrasporangiaceae</taxon>
        <taxon>Pedococcus</taxon>
    </lineage>
</organism>
<dbReference type="PANTHER" id="PTHR35337:SF1">
    <property type="entry name" value="SLR1478 PROTEIN"/>
    <property type="match status" value="1"/>
</dbReference>
<accession>A0A1H9X7Y5</accession>
<evidence type="ECO:0000313" key="3">
    <source>
        <dbReference type="Proteomes" id="UP000199019"/>
    </source>
</evidence>
<feature type="transmembrane region" description="Helical" evidence="1">
    <location>
        <begin position="207"/>
        <end position="235"/>
    </location>
</feature>
<dbReference type="OrthoDB" id="5243448at2"/>
<feature type="transmembrane region" description="Helical" evidence="1">
    <location>
        <begin position="165"/>
        <end position="186"/>
    </location>
</feature>
<name>A0A1H9X7Y5_9MICO</name>
<protein>
    <submittedName>
        <fullName evidence="2">Uncharacterized membrane protein SpoIIM, required for sporulation</fullName>
    </submittedName>
</protein>
<dbReference type="InterPro" id="IPR002798">
    <property type="entry name" value="SpoIIM-like"/>
</dbReference>
<evidence type="ECO:0000256" key="1">
    <source>
        <dbReference type="SAM" id="Phobius"/>
    </source>
</evidence>
<keyword evidence="1" id="KW-1133">Transmembrane helix</keyword>
<dbReference type="STRING" id="587636.SAMN05216199_3486"/>
<feature type="transmembrane region" description="Helical" evidence="1">
    <location>
        <begin position="284"/>
        <end position="303"/>
    </location>
</feature>
<proteinExistence type="predicted"/>
<dbReference type="EMBL" id="FOHB01000007">
    <property type="protein sequence ID" value="SES42318.1"/>
    <property type="molecule type" value="Genomic_DNA"/>
</dbReference>
<evidence type="ECO:0000313" key="2">
    <source>
        <dbReference type="EMBL" id="SES42318.1"/>
    </source>
</evidence>
<dbReference type="AlphaFoldDB" id="A0A1H9X7Y5"/>